<dbReference type="PROSITE" id="PS00615">
    <property type="entry name" value="C_TYPE_LECTIN_1"/>
    <property type="match status" value="2"/>
</dbReference>
<dbReference type="Proteomes" id="UP001487740">
    <property type="component" value="Unassembled WGS sequence"/>
</dbReference>
<reference evidence="5 6" key="1">
    <citation type="submission" date="2023-03" db="EMBL/GenBank/DDBJ databases">
        <title>High-quality genome of Scylla paramamosain provides insights in environmental adaptation.</title>
        <authorList>
            <person name="Zhang L."/>
        </authorList>
    </citation>
    <scope>NUCLEOTIDE SEQUENCE [LARGE SCALE GENOMIC DNA]</scope>
    <source>
        <strain evidence="5">LZ_2023a</strain>
        <tissue evidence="5">Muscle</tissue>
    </source>
</reference>
<feature type="domain" description="C-type lectin" evidence="4">
    <location>
        <begin position="296"/>
        <end position="424"/>
    </location>
</feature>
<evidence type="ECO:0000256" key="3">
    <source>
        <dbReference type="SAM" id="SignalP"/>
    </source>
</evidence>
<dbReference type="InterPro" id="IPR018378">
    <property type="entry name" value="C-type_lectin_CS"/>
</dbReference>
<accession>A0AAW0V140</accession>
<sequence>METRLLLLLVLSPTALGLMVARCPEGWKARGNTDECYKVHSYGSDRTFDDARIYCQARGGDLAYIISEGQRDWLGQLVAATGNVGQNAYMWVGARNVGGSWKWIENDEPLDNMVVQWEGTGEGDCAALTLNSKLIKQDCGQRLKFICHRNIQIPMACDHTIGWEDADNKCYKKSTSPNSWHDAEIECSIEGGHLVSIGSDSEQQLAHDLALEERDKVWIGYTEEGHPGTFTWVDGTSDNKTYWHDGQPDTSYNGYGAAVVDNDDPSGLWVVEKVTQDYHYLCEKPTGSCLPGWEEFKSSCYYFNTESTDLMVWEDARTTCSNVKARMVVLDTEEEDVFFRSRMPESDKLWIGLYSKTGDDIYWTDDSLMSSKNFTHMSDDDKAAAIANKDQQCAYLEQTTNADGEPTSSWIPTDCLTPRHYACEADVGAELSLIPPSNERYCRGGDWKQHEDFCYLFLADEKSWTQAEGYCQGLDISAHLVSVLTWGEQDFVFNNELAGGWIGLNQREEESWRWSDGSIVTIQNWEEGEPNGDEETCVEICRLPPPPWAPSPPPPPSPTPLRVGMTGLRILALGECYRVEVRDMVYIDARQHCKELYYDEGQSKPDLVSIYTPEEQAFVYNLLEGQHLSQSAIWIGMKNDYTDNMWLDGTPSAYFNFADGEPSDTWNENCVEMYTTGGKWNDAYCGNRQPFICEKKGRNYVGPQPPPPPDVQCPSGWVFWDHSCYYFSSDKADWFQAASKCYTMMGSQLTSITNQDENDFVQGILQADQKDAWLGLRDDDQGGNWHWTDGSPYFWTNWGYGEPSNANGEEHCGEMRSWDYYWDGKWNDIKCDQNNYYVCKMKVDTCPSDWSYSGGKCYYVSDFEATRNEGEVNCQEMNTKATLVNIHSRRGKPVLCRSVNPEQSVLLVGAAVRRGQLDLDRRHTHGLQQLEWRRT</sequence>
<keyword evidence="2" id="KW-1015">Disulfide bond</keyword>
<evidence type="ECO:0000259" key="4">
    <source>
        <dbReference type="PROSITE" id="PS50041"/>
    </source>
</evidence>
<dbReference type="InterPro" id="IPR001304">
    <property type="entry name" value="C-type_lectin-like"/>
</dbReference>
<dbReference type="InterPro" id="IPR050111">
    <property type="entry name" value="C-type_lectin/snaclec_domain"/>
</dbReference>
<feature type="domain" description="C-type lectin" evidence="4">
    <location>
        <begin position="572"/>
        <end position="694"/>
    </location>
</feature>
<feature type="chain" id="PRO_5043844508" description="C-type lectin domain-containing protein" evidence="3">
    <location>
        <begin position="18"/>
        <end position="935"/>
    </location>
</feature>
<name>A0AAW0V140_SCYPA</name>
<dbReference type="CDD" id="cd00037">
    <property type="entry name" value="CLECT"/>
    <property type="match status" value="3"/>
</dbReference>
<evidence type="ECO:0000313" key="6">
    <source>
        <dbReference type="Proteomes" id="UP001487740"/>
    </source>
</evidence>
<keyword evidence="6" id="KW-1185">Reference proteome</keyword>
<feature type="domain" description="C-type lectin" evidence="4">
    <location>
        <begin position="32"/>
        <end position="148"/>
    </location>
</feature>
<dbReference type="SUPFAM" id="SSF56436">
    <property type="entry name" value="C-type lectin-like"/>
    <property type="match status" value="7"/>
</dbReference>
<protein>
    <recommendedName>
        <fullName evidence="4">C-type lectin domain-containing protein</fullName>
    </recommendedName>
</protein>
<dbReference type="InterPro" id="IPR016186">
    <property type="entry name" value="C-type_lectin-like/link_sf"/>
</dbReference>
<keyword evidence="1" id="KW-0430">Lectin</keyword>
<proteinExistence type="predicted"/>
<evidence type="ECO:0000256" key="2">
    <source>
        <dbReference type="ARBA" id="ARBA00023157"/>
    </source>
</evidence>
<feature type="domain" description="C-type lectin" evidence="4">
    <location>
        <begin position="166"/>
        <end position="283"/>
    </location>
</feature>
<dbReference type="GO" id="GO:0030246">
    <property type="term" value="F:carbohydrate binding"/>
    <property type="evidence" value="ECO:0007669"/>
    <property type="project" value="UniProtKB-KW"/>
</dbReference>
<evidence type="ECO:0000313" key="5">
    <source>
        <dbReference type="EMBL" id="KAK8404312.1"/>
    </source>
</evidence>
<dbReference type="CDD" id="cd03590">
    <property type="entry name" value="CLECT_DC-SIGN_like"/>
    <property type="match status" value="1"/>
</dbReference>
<dbReference type="InterPro" id="IPR033989">
    <property type="entry name" value="CD209-like_CTLD"/>
</dbReference>
<evidence type="ECO:0000256" key="1">
    <source>
        <dbReference type="ARBA" id="ARBA00022734"/>
    </source>
</evidence>
<feature type="domain" description="C-type lectin" evidence="4">
    <location>
        <begin position="720"/>
        <end position="840"/>
    </location>
</feature>
<dbReference type="InterPro" id="IPR016187">
    <property type="entry name" value="CTDL_fold"/>
</dbReference>
<organism evidence="5 6">
    <name type="scientific">Scylla paramamosain</name>
    <name type="common">Mud crab</name>
    <dbReference type="NCBI Taxonomy" id="85552"/>
    <lineage>
        <taxon>Eukaryota</taxon>
        <taxon>Metazoa</taxon>
        <taxon>Ecdysozoa</taxon>
        <taxon>Arthropoda</taxon>
        <taxon>Crustacea</taxon>
        <taxon>Multicrustacea</taxon>
        <taxon>Malacostraca</taxon>
        <taxon>Eumalacostraca</taxon>
        <taxon>Eucarida</taxon>
        <taxon>Decapoda</taxon>
        <taxon>Pleocyemata</taxon>
        <taxon>Brachyura</taxon>
        <taxon>Eubrachyura</taxon>
        <taxon>Portunoidea</taxon>
        <taxon>Portunidae</taxon>
        <taxon>Portuninae</taxon>
        <taxon>Scylla</taxon>
    </lineage>
</organism>
<dbReference type="Pfam" id="PF00059">
    <property type="entry name" value="Lectin_C"/>
    <property type="match status" value="6"/>
</dbReference>
<comment type="caution">
    <text evidence="5">The sequence shown here is derived from an EMBL/GenBank/DDBJ whole genome shotgun (WGS) entry which is preliminary data.</text>
</comment>
<gene>
    <name evidence="5" type="ORF">O3P69_007552</name>
</gene>
<feature type="domain" description="C-type lectin" evidence="4">
    <location>
        <begin position="450"/>
        <end position="548"/>
    </location>
</feature>
<dbReference type="PROSITE" id="PS50041">
    <property type="entry name" value="C_TYPE_LECTIN_2"/>
    <property type="match status" value="6"/>
</dbReference>
<dbReference type="SMART" id="SM00034">
    <property type="entry name" value="CLECT"/>
    <property type="match status" value="6"/>
</dbReference>
<dbReference type="AlphaFoldDB" id="A0AAW0V140"/>
<feature type="signal peptide" evidence="3">
    <location>
        <begin position="1"/>
        <end position="17"/>
    </location>
</feature>
<dbReference type="EMBL" id="JARAKH010000004">
    <property type="protein sequence ID" value="KAK8404312.1"/>
    <property type="molecule type" value="Genomic_DNA"/>
</dbReference>
<keyword evidence="3" id="KW-0732">Signal</keyword>
<dbReference type="Gene3D" id="3.10.100.10">
    <property type="entry name" value="Mannose-Binding Protein A, subunit A"/>
    <property type="match status" value="7"/>
</dbReference>
<dbReference type="PANTHER" id="PTHR22803">
    <property type="entry name" value="MANNOSE, PHOSPHOLIPASE, LECTIN RECEPTOR RELATED"/>
    <property type="match status" value="1"/>
</dbReference>